<dbReference type="GO" id="GO:0005886">
    <property type="term" value="C:plasma membrane"/>
    <property type="evidence" value="ECO:0007669"/>
    <property type="project" value="UniProtKB-SubCell"/>
</dbReference>
<evidence type="ECO:0000256" key="1">
    <source>
        <dbReference type="ARBA" id="ARBA00004651"/>
    </source>
</evidence>
<dbReference type="GO" id="GO:0050911">
    <property type="term" value="P:detection of chemical stimulus involved in sensory perception of smell"/>
    <property type="evidence" value="ECO:0000318"/>
    <property type="project" value="GO_Central"/>
</dbReference>
<sequence length="307" mass="34838">MLNVTYSNPTALTLGFGELTSMKYLYSILVLGGFVIVVTLNVVVVAVIWLNRSLHKSMYIFICMLCFNGLYGSVAFFPSLFVNLFWKTPTISYAGCLIQVFCLNTYTGYELSILTIMAFDRYVCICFPLRYKAIMSIPNVLRLISAACLAVVLPFTVHYILTLRLPLCDSAIVKIYCDNWSVVRLSCTDTSWNQISGLVLTVGFLVVMPALILFSYAMILRACTKSSKQIRAKALQTCSPHLITITNFIADRLFEVILHRITLNNVPYWLMIFMSVYVYVVPPLLNPLIYGLKLKDVRAKIIWLIYQ</sequence>
<feature type="transmembrane region" description="Helical" evidence="14">
    <location>
        <begin position="92"/>
        <end position="119"/>
    </location>
</feature>
<evidence type="ECO:0000256" key="6">
    <source>
        <dbReference type="ARBA" id="ARBA00022989"/>
    </source>
</evidence>
<dbReference type="OrthoDB" id="5952260at2759"/>
<comment type="similarity">
    <text evidence="13">Belongs to the G-protein coupled receptor 1 family.</text>
</comment>
<dbReference type="PROSITE" id="PS00237">
    <property type="entry name" value="G_PROTEIN_RECEP_F1_1"/>
    <property type="match status" value="1"/>
</dbReference>
<feature type="transmembrane region" description="Helical" evidence="14">
    <location>
        <begin position="24"/>
        <end position="50"/>
    </location>
</feature>
<dbReference type="PRINTS" id="PR00237">
    <property type="entry name" value="GPCRRHODOPSN"/>
</dbReference>
<feature type="transmembrane region" description="Helical" evidence="14">
    <location>
        <begin position="198"/>
        <end position="220"/>
    </location>
</feature>
<evidence type="ECO:0000256" key="11">
    <source>
        <dbReference type="ARBA" id="ARBA00023180"/>
    </source>
</evidence>
<dbReference type="PROSITE" id="PS50262">
    <property type="entry name" value="G_PROTEIN_RECEP_F1_2"/>
    <property type="match status" value="1"/>
</dbReference>
<dbReference type="InterPro" id="IPR052921">
    <property type="entry name" value="GPCR1_Superfamily_Member"/>
</dbReference>
<evidence type="ECO:0000313" key="17">
    <source>
        <dbReference type="RefSeq" id="XP_041437273.1"/>
    </source>
</evidence>
<dbReference type="SUPFAM" id="SSF81321">
    <property type="entry name" value="Family A G protein-coupled receptor-like"/>
    <property type="match status" value="1"/>
</dbReference>
<keyword evidence="4 13" id="KW-0812">Transmembrane</keyword>
<dbReference type="PRINTS" id="PR00245">
    <property type="entry name" value="OLFACTORYR"/>
</dbReference>
<dbReference type="GO" id="GO:0005549">
    <property type="term" value="F:odorant binding"/>
    <property type="evidence" value="ECO:0000318"/>
    <property type="project" value="GO_Central"/>
</dbReference>
<keyword evidence="2 14" id="KW-1003">Cell membrane</keyword>
<gene>
    <name evidence="17" type="primary">LOC121399773</name>
</gene>
<evidence type="ECO:0000256" key="2">
    <source>
        <dbReference type="ARBA" id="ARBA00022475"/>
    </source>
</evidence>
<dbReference type="GO" id="GO:0004984">
    <property type="term" value="F:olfactory receptor activity"/>
    <property type="evidence" value="ECO:0000318"/>
    <property type="project" value="GO_Central"/>
</dbReference>
<comment type="subcellular location">
    <subcellularLocation>
        <location evidence="1 14">Cell membrane</location>
        <topology evidence="1 14">Multi-pass membrane protein</topology>
    </subcellularLocation>
</comment>
<keyword evidence="10 13" id="KW-0675">Receptor</keyword>
<dbReference type="InterPro" id="IPR017452">
    <property type="entry name" value="GPCR_Rhodpsn_7TM"/>
</dbReference>
<feature type="transmembrane region" description="Helical" evidence="14">
    <location>
        <begin position="140"/>
        <end position="161"/>
    </location>
</feature>
<keyword evidence="6 14" id="KW-1133">Transmembrane helix</keyword>
<feature type="transmembrane region" description="Helical" evidence="14">
    <location>
        <begin position="268"/>
        <end position="290"/>
    </location>
</feature>
<evidence type="ECO:0000259" key="15">
    <source>
        <dbReference type="PROSITE" id="PS50262"/>
    </source>
</evidence>
<keyword evidence="11" id="KW-0325">Glycoprotein</keyword>
<dbReference type="FunFam" id="1.20.1070.10:FF:000024">
    <property type="entry name" value="Olfactory receptor"/>
    <property type="match status" value="1"/>
</dbReference>
<dbReference type="AlphaFoldDB" id="A0A8J1M6H0"/>
<dbReference type="GO" id="GO:0004930">
    <property type="term" value="F:G protein-coupled receptor activity"/>
    <property type="evidence" value="ECO:0007669"/>
    <property type="project" value="UniProtKB-KW"/>
</dbReference>
<evidence type="ECO:0000256" key="13">
    <source>
        <dbReference type="RuleBase" id="RU000688"/>
    </source>
</evidence>
<keyword evidence="7 13" id="KW-0297">G-protein coupled receptor</keyword>
<evidence type="ECO:0000256" key="4">
    <source>
        <dbReference type="ARBA" id="ARBA00022692"/>
    </source>
</evidence>
<reference evidence="17" key="1">
    <citation type="submission" date="2025-08" db="UniProtKB">
        <authorList>
            <consortium name="RefSeq"/>
        </authorList>
    </citation>
    <scope>IDENTIFICATION</scope>
    <source>
        <strain evidence="17">J_2021</strain>
        <tissue evidence="17">Erythrocytes</tissue>
    </source>
</reference>
<dbReference type="GeneID" id="121399773"/>
<dbReference type="Pfam" id="PF13853">
    <property type="entry name" value="7tm_4"/>
    <property type="match status" value="1"/>
</dbReference>
<name>A0A8J1M6H0_XENLA</name>
<dbReference type="GO" id="GO:0016020">
    <property type="term" value="C:membrane"/>
    <property type="evidence" value="ECO:0000318"/>
    <property type="project" value="GO_Central"/>
</dbReference>
<dbReference type="PANTHER" id="PTHR26451">
    <property type="entry name" value="G_PROTEIN_RECEP_F1_2 DOMAIN-CONTAINING PROTEIN"/>
    <property type="match status" value="1"/>
</dbReference>
<dbReference type="InterPro" id="IPR000276">
    <property type="entry name" value="GPCR_Rhodpsn"/>
</dbReference>
<dbReference type="Proteomes" id="UP000186698">
    <property type="component" value="Chromosome 2L"/>
</dbReference>
<dbReference type="RefSeq" id="XP_041437273.1">
    <property type="nucleotide sequence ID" value="XM_041581339.1"/>
</dbReference>
<evidence type="ECO:0000256" key="12">
    <source>
        <dbReference type="ARBA" id="ARBA00023224"/>
    </source>
</evidence>
<keyword evidence="16" id="KW-1185">Reference proteome</keyword>
<evidence type="ECO:0000256" key="14">
    <source>
        <dbReference type="RuleBase" id="RU363047"/>
    </source>
</evidence>
<evidence type="ECO:0000256" key="7">
    <source>
        <dbReference type="ARBA" id="ARBA00023040"/>
    </source>
</evidence>
<dbReference type="InterPro" id="IPR000725">
    <property type="entry name" value="Olfact_rcpt"/>
</dbReference>
<evidence type="ECO:0000256" key="8">
    <source>
        <dbReference type="ARBA" id="ARBA00023136"/>
    </source>
</evidence>
<keyword evidence="3 14" id="KW-0716">Sensory transduction</keyword>
<evidence type="ECO:0000256" key="5">
    <source>
        <dbReference type="ARBA" id="ARBA00022725"/>
    </source>
</evidence>
<feature type="transmembrane region" description="Helical" evidence="14">
    <location>
        <begin position="59"/>
        <end position="86"/>
    </location>
</feature>
<accession>A0A8J1M6H0</accession>
<evidence type="ECO:0000313" key="16">
    <source>
        <dbReference type="Proteomes" id="UP000186698"/>
    </source>
</evidence>
<protein>
    <recommendedName>
        <fullName evidence="14">Olfactory receptor</fullName>
    </recommendedName>
</protein>
<keyword evidence="12 13" id="KW-0807">Transducer</keyword>
<dbReference type="Gene3D" id="1.20.1070.10">
    <property type="entry name" value="Rhodopsin 7-helix transmembrane proteins"/>
    <property type="match status" value="1"/>
</dbReference>
<evidence type="ECO:0000256" key="9">
    <source>
        <dbReference type="ARBA" id="ARBA00023157"/>
    </source>
</evidence>
<evidence type="ECO:0000256" key="3">
    <source>
        <dbReference type="ARBA" id="ARBA00022606"/>
    </source>
</evidence>
<evidence type="ECO:0000256" key="10">
    <source>
        <dbReference type="ARBA" id="ARBA00023170"/>
    </source>
</evidence>
<dbReference type="PANTHER" id="PTHR26451:SF860">
    <property type="entry name" value="ODORANT RECEPTOR-RELATED"/>
    <property type="match status" value="1"/>
</dbReference>
<keyword evidence="8 14" id="KW-0472">Membrane</keyword>
<organism evidence="16 17">
    <name type="scientific">Xenopus laevis</name>
    <name type="common">African clawed frog</name>
    <dbReference type="NCBI Taxonomy" id="8355"/>
    <lineage>
        <taxon>Eukaryota</taxon>
        <taxon>Metazoa</taxon>
        <taxon>Chordata</taxon>
        <taxon>Craniata</taxon>
        <taxon>Vertebrata</taxon>
        <taxon>Euteleostomi</taxon>
        <taxon>Amphibia</taxon>
        <taxon>Batrachia</taxon>
        <taxon>Anura</taxon>
        <taxon>Pipoidea</taxon>
        <taxon>Pipidae</taxon>
        <taxon>Xenopodinae</taxon>
        <taxon>Xenopus</taxon>
        <taxon>Xenopus</taxon>
    </lineage>
</organism>
<dbReference type="KEGG" id="xla:121399773"/>
<keyword evidence="9" id="KW-1015">Disulfide bond</keyword>
<keyword evidence="5 14" id="KW-0552">Olfaction</keyword>
<feature type="domain" description="G-protein coupled receptors family 1 profile" evidence="15">
    <location>
        <begin position="40"/>
        <end position="290"/>
    </location>
</feature>
<proteinExistence type="inferred from homology"/>